<organism evidence="2 3">
    <name type="scientific">Podospora appendiculata</name>
    <dbReference type="NCBI Taxonomy" id="314037"/>
    <lineage>
        <taxon>Eukaryota</taxon>
        <taxon>Fungi</taxon>
        <taxon>Dikarya</taxon>
        <taxon>Ascomycota</taxon>
        <taxon>Pezizomycotina</taxon>
        <taxon>Sordariomycetes</taxon>
        <taxon>Sordariomycetidae</taxon>
        <taxon>Sordariales</taxon>
        <taxon>Podosporaceae</taxon>
        <taxon>Podospora</taxon>
    </lineage>
</organism>
<name>A0AAE1CCV3_9PEZI</name>
<comment type="caution">
    <text evidence="2">The sequence shown here is derived from an EMBL/GenBank/DDBJ whole genome shotgun (WGS) entry which is preliminary data.</text>
</comment>
<gene>
    <name evidence="2" type="ORF">B0T22DRAFT_440462</name>
</gene>
<protein>
    <submittedName>
        <fullName evidence="2">Uncharacterized protein</fullName>
    </submittedName>
</protein>
<dbReference type="AlphaFoldDB" id="A0AAE1CCV3"/>
<feature type="region of interest" description="Disordered" evidence="1">
    <location>
        <begin position="145"/>
        <end position="184"/>
    </location>
</feature>
<evidence type="ECO:0000313" key="2">
    <source>
        <dbReference type="EMBL" id="KAK3688951.1"/>
    </source>
</evidence>
<sequence>MEKLYTSVDEILALLWSHDVSNEAHSSLANKAEFDALLDKIHHHGSDIQSARAFLRCVFDGGVKLHPKLEFFRGKDPETLGIVAVLFKVSDVRERVAPAEALFRGASQLASWSPWPRDPRLRDLLLEFHVGTGNDTSRMSLVVHQQPPIPANPTPAAGDELLDYESNTSTSPSPSGALRPIKDADAPTAVQPADMMRRTTLAAQTPVQASIRRALVEVEGLLVLTCPSCRAKMGSTPEKPPSNGKGKRAEAWSVQATAAAQSGAPTTSRDVDFHALAASAFTWLVTVSPASMLAEPIRAVGGNVVFSRHHATQSFYRTCWMGKPSFCIVLRKFRESAIFPMMVSRIPDLSRGTNFHIN</sequence>
<feature type="compositionally biased region" description="Polar residues" evidence="1">
    <location>
        <begin position="165"/>
        <end position="174"/>
    </location>
</feature>
<evidence type="ECO:0000256" key="1">
    <source>
        <dbReference type="SAM" id="MobiDB-lite"/>
    </source>
</evidence>
<accession>A0AAE1CCV3</accession>
<reference evidence="2" key="2">
    <citation type="submission" date="2023-06" db="EMBL/GenBank/DDBJ databases">
        <authorList>
            <consortium name="Lawrence Berkeley National Laboratory"/>
            <person name="Haridas S."/>
            <person name="Hensen N."/>
            <person name="Bonometti L."/>
            <person name="Westerberg I."/>
            <person name="Brannstrom I.O."/>
            <person name="Guillou S."/>
            <person name="Cros-Aarteil S."/>
            <person name="Calhoun S."/>
            <person name="Kuo A."/>
            <person name="Mondo S."/>
            <person name="Pangilinan J."/>
            <person name="Riley R."/>
            <person name="Labutti K."/>
            <person name="Andreopoulos B."/>
            <person name="Lipzen A."/>
            <person name="Chen C."/>
            <person name="Yanf M."/>
            <person name="Daum C."/>
            <person name="Ng V."/>
            <person name="Clum A."/>
            <person name="Steindorff A."/>
            <person name="Ohm R."/>
            <person name="Martin F."/>
            <person name="Silar P."/>
            <person name="Natvig D."/>
            <person name="Lalanne C."/>
            <person name="Gautier V."/>
            <person name="Ament-Velasquez S.L."/>
            <person name="Kruys A."/>
            <person name="Hutchinson M.I."/>
            <person name="Powell A.J."/>
            <person name="Barry K."/>
            <person name="Miller A.N."/>
            <person name="Grigoriev I.V."/>
            <person name="Debuchy R."/>
            <person name="Gladieux P."/>
            <person name="Thoren M.H."/>
            <person name="Johannesson H."/>
        </authorList>
    </citation>
    <scope>NUCLEOTIDE SEQUENCE</scope>
    <source>
        <strain evidence="2">CBS 314.62</strain>
    </source>
</reference>
<reference evidence="2" key="1">
    <citation type="journal article" date="2023" name="Mol. Phylogenet. Evol.">
        <title>Genome-scale phylogeny and comparative genomics of the fungal order Sordariales.</title>
        <authorList>
            <person name="Hensen N."/>
            <person name="Bonometti L."/>
            <person name="Westerberg I."/>
            <person name="Brannstrom I.O."/>
            <person name="Guillou S."/>
            <person name="Cros-Aarteil S."/>
            <person name="Calhoun S."/>
            <person name="Haridas S."/>
            <person name="Kuo A."/>
            <person name="Mondo S."/>
            <person name="Pangilinan J."/>
            <person name="Riley R."/>
            <person name="LaButti K."/>
            <person name="Andreopoulos B."/>
            <person name="Lipzen A."/>
            <person name="Chen C."/>
            <person name="Yan M."/>
            <person name="Daum C."/>
            <person name="Ng V."/>
            <person name="Clum A."/>
            <person name="Steindorff A."/>
            <person name="Ohm R.A."/>
            <person name="Martin F."/>
            <person name="Silar P."/>
            <person name="Natvig D.O."/>
            <person name="Lalanne C."/>
            <person name="Gautier V."/>
            <person name="Ament-Velasquez S.L."/>
            <person name="Kruys A."/>
            <person name="Hutchinson M.I."/>
            <person name="Powell A.J."/>
            <person name="Barry K."/>
            <person name="Miller A.N."/>
            <person name="Grigoriev I.V."/>
            <person name="Debuchy R."/>
            <person name="Gladieux P."/>
            <person name="Hiltunen Thoren M."/>
            <person name="Johannesson H."/>
        </authorList>
    </citation>
    <scope>NUCLEOTIDE SEQUENCE</scope>
    <source>
        <strain evidence="2">CBS 314.62</strain>
    </source>
</reference>
<dbReference type="Proteomes" id="UP001270362">
    <property type="component" value="Unassembled WGS sequence"/>
</dbReference>
<feature type="region of interest" description="Disordered" evidence="1">
    <location>
        <begin position="232"/>
        <end position="265"/>
    </location>
</feature>
<evidence type="ECO:0000313" key="3">
    <source>
        <dbReference type="Proteomes" id="UP001270362"/>
    </source>
</evidence>
<keyword evidence="3" id="KW-1185">Reference proteome</keyword>
<feature type="compositionally biased region" description="Polar residues" evidence="1">
    <location>
        <begin position="254"/>
        <end position="265"/>
    </location>
</feature>
<proteinExistence type="predicted"/>
<dbReference type="EMBL" id="JAULSO010000002">
    <property type="protein sequence ID" value="KAK3688951.1"/>
    <property type="molecule type" value="Genomic_DNA"/>
</dbReference>